<dbReference type="InterPro" id="IPR018027">
    <property type="entry name" value="Asn/Gln_amidotransferase"/>
</dbReference>
<dbReference type="Pfam" id="PF02637">
    <property type="entry name" value="GatB_Yqey"/>
    <property type="match status" value="1"/>
</dbReference>
<dbReference type="GO" id="GO:0016740">
    <property type="term" value="F:transferase activity"/>
    <property type="evidence" value="ECO:0007669"/>
    <property type="project" value="UniProtKB-KW"/>
</dbReference>
<reference evidence="12 13" key="1">
    <citation type="submission" date="2019-03" db="EMBL/GenBank/DDBJ databases">
        <title>Genomic Encyclopedia of Archaeal and Bacterial Type Strains, Phase II (KMG-II): from individual species to whole genera.</title>
        <authorList>
            <person name="Goeker M."/>
        </authorList>
    </citation>
    <scope>NUCLEOTIDE SEQUENCE [LARGE SCALE GENOMIC DNA]</scope>
    <source>
        <strain evidence="12 13">ATCC 700618</strain>
    </source>
</reference>
<dbReference type="GO" id="GO:0070681">
    <property type="term" value="P:glutaminyl-tRNAGln biosynthesis via transamidation"/>
    <property type="evidence" value="ECO:0007669"/>
    <property type="project" value="TreeGrafter"/>
</dbReference>
<evidence type="ECO:0000256" key="4">
    <source>
        <dbReference type="ARBA" id="ARBA00022741"/>
    </source>
</evidence>
<dbReference type="NCBIfam" id="TIGR00133">
    <property type="entry name" value="gatB"/>
    <property type="match status" value="1"/>
</dbReference>
<dbReference type="InterPro" id="IPR014746">
    <property type="entry name" value="Gln_synth/guanido_kin_cat_dom"/>
</dbReference>
<dbReference type="InterPro" id="IPR017959">
    <property type="entry name" value="Asn/Gln-tRNA_amidoTrfase_suB/E"/>
</dbReference>
<evidence type="ECO:0000256" key="8">
    <source>
        <dbReference type="ARBA" id="ARBA00047380"/>
    </source>
</evidence>
<dbReference type="SMART" id="SM00845">
    <property type="entry name" value="GatB_Yqey"/>
    <property type="match status" value="1"/>
</dbReference>
<dbReference type="GO" id="GO:0005524">
    <property type="term" value="F:ATP binding"/>
    <property type="evidence" value="ECO:0007669"/>
    <property type="project" value="UniProtKB-KW"/>
</dbReference>
<evidence type="ECO:0000256" key="5">
    <source>
        <dbReference type="ARBA" id="ARBA00022840"/>
    </source>
</evidence>
<dbReference type="AlphaFoldDB" id="A0A4R6IHB3"/>
<dbReference type="GO" id="GO:0050567">
    <property type="term" value="F:glutaminyl-tRNA synthase (glutamine-hydrolyzing) activity"/>
    <property type="evidence" value="ECO:0007669"/>
    <property type="project" value="UniProtKB-UniRule"/>
</dbReference>
<dbReference type="PROSITE" id="PS01234">
    <property type="entry name" value="GATB"/>
    <property type="match status" value="1"/>
</dbReference>
<dbReference type="PANTHER" id="PTHR11659:SF0">
    <property type="entry name" value="GLUTAMYL-TRNA(GLN) AMIDOTRANSFERASE SUBUNIT B, MITOCHONDRIAL"/>
    <property type="match status" value="1"/>
</dbReference>
<dbReference type="NCBIfam" id="NF004014">
    <property type="entry name" value="PRK05477.1-4"/>
    <property type="match status" value="1"/>
</dbReference>
<dbReference type="EMBL" id="SNWN01000010">
    <property type="protein sequence ID" value="TDO20445.1"/>
    <property type="molecule type" value="Genomic_DNA"/>
</dbReference>
<comment type="similarity">
    <text evidence="1 10">Belongs to the GatB/GatE family. GatB subfamily.</text>
</comment>
<evidence type="ECO:0000256" key="10">
    <source>
        <dbReference type="HAMAP-Rule" id="MF_00121"/>
    </source>
</evidence>
<dbReference type="SUPFAM" id="SSF89095">
    <property type="entry name" value="GatB/YqeY motif"/>
    <property type="match status" value="1"/>
</dbReference>
<keyword evidence="5 10" id="KW-0067">ATP-binding</keyword>
<protein>
    <recommendedName>
        <fullName evidence="10">Aspartyl/glutamyl-tRNA(Asn/Gln) amidotransferase subunit B</fullName>
        <shortName evidence="10">Asp/Glu-ADT subunit B</shortName>
        <ecNumber evidence="10">6.3.5.-</ecNumber>
    </recommendedName>
</protein>
<dbReference type="InterPro" id="IPR006075">
    <property type="entry name" value="Asn/Gln-tRNA_Trfase_suB/E_cat"/>
</dbReference>
<dbReference type="InterPro" id="IPR023168">
    <property type="entry name" value="GatB_Yqey_C_2"/>
</dbReference>
<accession>A0A4R6IHB3</accession>
<evidence type="ECO:0000256" key="9">
    <source>
        <dbReference type="ARBA" id="ARBA00047913"/>
    </source>
</evidence>
<keyword evidence="3 10" id="KW-0436">Ligase</keyword>
<dbReference type="PANTHER" id="PTHR11659">
    <property type="entry name" value="GLUTAMYL-TRNA GLN AMIDOTRANSFERASE SUBUNIT B MITOCHONDRIAL AND PROKARYOTIC PET112-RELATED"/>
    <property type="match status" value="1"/>
</dbReference>
<dbReference type="GO" id="GO:0006412">
    <property type="term" value="P:translation"/>
    <property type="evidence" value="ECO:0007669"/>
    <property type="project" value="UniProtKB-UniRule"/>
</dbReference>
<comment type="subunit">
    <text evidence="2 10">Heterotrimer of A, B and C subunits.</text>
</comment>
<keyword evidence="6 10" id="KW-0648">Protein biosynthesis</keyword>
<dbReference type="Proteomes" id="UP000295518">
    <property type="component" value="Unassembled WGS sequence"/>
</dbReference>
<dbReference type="HAMAP" id="MF_00121">
    <property type="entry name" value="GatB"/>
    <property type="match status" value="1"/>
</dbReference>
<evidence type="ECO:0000259" key="11">
    <source>
        <dbReference type="SMART" id="SM00845"/>
    </source>
</evidence>
<evidence type="ECO:0000256" key="6">
    <source>
        <dbReference type="ARBA" id="ARBA00022917"/>
    </source>
</evidence>
<organism evidence="12 13">
    <name type="scientific">Mycoplasma testudineum</name>
    <dbReference type="NCBI Taxonomy" id="244584"/>
    <lineage>
        <taxon>Bacteria</taxon>
        <taxon>Bacillati</taxon>
        <taxon>Mycoplasmatota</taxon>
        <taxon>Mollicutes</taxon>
        <taxon>Mycoplasmataceae</taxon>
        <taxon>Mycoplasma</taxon>
    </lineage>
</organism>
<keyword evidence="12" id="KW-0808">Transferase</keyword>
<name>A0A4R6IHB3_9MOLU</name>
<dbReference type="EC" id="6.3.5.-" evidence="10"/>
<evidence type="ECO:0000256" key="3">
    <source>
        <dbReference type="ARBA" id="ARBA00022598"/>
    </source>
</evidence>
<proteinExistence type="inferred from homology"/>
<evidence type="ECO:0000256" key="7">
    <source>
        <dbReference type="ARBA" id="ARBA00024799"/>
    </source>
</evidence>
<dbReference type="RefSeq" id="WP_094254446.1">
    <property type="nucleotide sequence ID" value="NZ_NNCE01000002.1"/>
</dbReference>
<dbReference type="GO" id="GO:0050566">
    <property type="term" value="F:asparaginyl-tRNA synthase (glutamine-hydrolyzing) activity"/>
    <property type="evidence" value="ECO:0007669"/>
    <property type="project" value="RHEA"/>
</dbReference>
<comment type="function">
    <text evidence="7 10">Allows the formation of correctly charged Asn-tRNA(Asn) or Gln-tRNA(Gln) through the transamidation of misacylated Asp-tRNA(Asn) or Glu-tRNA(Gln) in organisms which lack either or both of asparaginyl-tRNA or glutaminyl-tRNA synthetases. The reaction takes place in the presence of glutamine and ATP through an activated phospho-Asp-tRNA(Asn) or phospho-Glu-tRNA(Gln).</text>
</comment>
<dbReference type="InterPro" id="IPR004413">
    <property type="entry name" value="GatB"/>
</dbReference>
<gene>
    <name evidence="10" type="primary">gatB</name>
    <name evidence="12" type="ORF">EI74_0272</name>
</gene>
<feature type="domain" description="Asn/Gln amidotransferase" evidence="11">
    <location>
        <begin position="323"/>
        <end position="470"/>
    </location>
</feature>
<keyword evidence="13" id="KW-1185">Reference proteome</keyword>
<evidence type="ECO:0000313" key="13">
    <source>
        <dbReference type="Proteomes" id="UP000295518"/>
    </source>
</evidence>
<evidence type="ECO:0000256" key="2">
    <source>
        <dbReference type="ARBA" id="ARBA00011123"/>
    </source>
</evidence>
<comment type="catalytic activity">
    <reaction evidence="9 10">
        <text>L-glutamyl-tRNA(Gln) + L-glutamine + ATP + H2O = L-glutaminyl-tRNA(Gln) + L-glutamate + ADP + phosphate + H(+)</text>
        <dbReference type="Rhea" id="RHEA:17521"/>
        <dbReference type="Rhea" id="RHEA-COMP:9681"/>
        <dbReference type="Rhea" id="RHEA-COMP:9684"/>
        <dbReference type="ChEBI" id="CHEBI:15377"/>
        <dbReference type="ChEBI" id="CHEBI:15378"/>
        <dbReference type="ChEBI" id="CHEBI:29985"/>
        <dbReference type="ChEBI" id="CHEBI:30616"/>
        <dbReference type="ChEBI" id="CHEBI:43474"/>
        <dbReference type="ChEBI" id="CHEBI:58359"/>
        <dbReference type="ChEBI" id="CHEBI:78520"/>
        <dbReference type="ChEBI" id="CHEBI:78521"/>
        <dbReference type="ChEBI" id="CHEBI:456216"/>
    </reaction>
</comment>
<dbReference type="Pfam" id="PF02934">
    <property type="entry name" value="GatB_N"/>
    <property type="match status" value="1"/>
</dbReference>
<evidence type="ECO:0000256" key="1">
    <source>
        <dbReference type="ARBA" id="ARBA00005306"/>
    </source>
</evidence>
<evidence type="ECO:0000313" key="12">
    <source>
        <dbReference type="EMBL" id="TDO20445.1"/>
    </source>
</evidence>
<sequence length="474" mass="54401">MNNFETIIGIEIHLELNTKTKMFSPAANDTSALPNSNVHPIDIGYPGTLPRVNKEAIIKAIQLAKALEMEIDPEVRFDRKNYFYPDLPKGYQITQQFFPIGKNGKIEIDVNGNKKTISIQRIHMEEDTAKQSINGNKIYYDFNRSGVPLIEIVTDPVIKSADEAIAYVEAIRKYALALNISNAVMAEGNLRVDVNISIRPYGYEEYGTRVEIKNMNSFSNIKKAIEAEIKHQVAAYISGQEVHLVTKRFDESTNDVITMRAKTVEIDYRYFREPNIPTIILKNDFIESIKINELPHTKVSRYKSYGLNEIQYSLLVNDLKLADYFDSIKVDDLDKSKLANLFFSEIVSLANKNNIHPVDLKINPNVLAQIMQKLNQEEISNKHVKFIIPQLFETNLELEEIIEKNNYKLITDKEFIKNELSLILKENEQVLKDLETRPERVFKTIMGQLMKKTNAQVSPKISNEILESLLNKEN</sequence>
<dbReference type="OrthoDB" id="9804078at2"/>
<dbReference type="NCBIfam" id="NF004012">
    <property type="entry name" value="PRK05477.1-2"/>
    <property type="match status" value="1"/>
</dbReference>
<comment type="catalytic activity">
    <reaction evidence="8 10">
        <text>L-aspartyl-tRNA(Asn) + L-glutamine + ATP + H2O = L-asparaginyl-tRNA(Asn) + L-glutamate + ADP + phosphate + 2 H(+)</text>
        <dbReference type="Rhea" id="RHEA:14513"/>
        <dbReference type="Rhea" id="RHEA-COMP:9674"/>
        <dbReference type="Rhea" id="RHEA-COMP:9677"/>
        <dbReference type="ChEBI" id="CHEBI:15377"/>
        <dbReference type="ChEBI" id="CHEBI:15378"/>
        <dbReference type="ChEBI" id="CHEBI:29985"/>
        <dbReference type="ChEBI" id="CHEBI:30616"/>
        <dbReference type="ChEBI" id="CHEBI:43474"/>
        <dbReference type="ChEBI" id="CHEBI:58359"/>
        <dbReference type="ChEBI" id="CHEBI:78515"/>
        <dbReference type="ChEBI" id="CHEBI:78516"/>
        <dbReference type="ChEBI" id="CHEBI:456216"/>
    </reaction>
</comment>
<dbReference type="Gene3D" id="1.10.10.410">
    <property type="match status" value="1"/>
</dbReference>
<dbReference type="InterPro" id="IPR017958">
    <property type="entry name" value="Gln-tRNA_amidoTrfase_suB_CS"/>
</dbReference>
<dbReference type="InterPro" id="IPR003789">
    <property type="entry name" value="Asn/Gln_tRNA_amidoTrase-B-like"/>
</dbReference>
<dbReference type="SUPFAM" id="SSF55931">
    <property type="entry name" value="Glutamine synthetase/guanido kinase"/>
    <property type="match status" value="1"/>
</dbReference>
<keyword evidence="4 10" id="KW-0547">Nucleotide-binding</keyword>
<comment type="caution">
    <text evidence="12">The sequence shown here is derived from an EMBL/GenBank/DDBJ whole genome shotgun (WGS) entry which is preliminary data.</text>
</comment>